<feature type="compositionally biased region" description="Low complexity" evidence="1">
    <location>
        <begin position="144"/>
        <end position="161"/>
    </location>
</feature>
<organism evidence="2 3">
    <name type="scientific">Athelia psychrophila</name>
    <dbReference type="NCBI Taxonomy" id="1759441"/>
    <lineage>
        <taxon>Eukaryota</taxon>
        <taxon>Fungi</taxon>
        <taxon>Dikarya</taxon>
        <taxon>Basidiomycota</taxon>
        <taxon>Agaricomycotina</taxon>
        <taxon>Agaricomycetes</taxon>
        <taxon>Agaricomycetidae</taxon>
        <taxon>Atheliales</taxon>
        <taxon>Atheliaceae</taxon>
        <taxon>Athelia</taxon>
    </lineage>
</organism>
<dbReference type="OrthoDB" id="64477at2759"/>
<dbReference type="AlphaFoldDB" id="A0A166P471"/>
<dbReference type="Gene3D" id="3.40.630.30">
    <property type="match status" value="1"/>
</dbReference>
<dbReference type="Proteomes" id="UP000076532">
    <property type="component" value="Unassembled WGS sequence"/>
</dbReference>
<protein>
    <submittedName>
        <fullName evidence="2">Uncharacterized protein</fullName>
    </submittedName>
</protein>
<feature type="region of interest" description="Disordered" evidence="1">
    <location>
        <begin position="89"/>
        <end position="216"/>
    </location>
</feature>
<proteinExistence type="predicted"/>
<feature type="compositionally biased region" description="Polar residues" evidence="1">
    <location>
        <begin position="192"/>
        <end position="205"/>
    </location>
</feature>
<evidence type="ECO:0000256" key="1">
    <source>
        <dbReference type="SAM" id="MobiDB-lite"/>
    </source>
</evidence>
<feature type="compositionally biased region" description="Acidic residues" evidence="1">
    <location>
        <begin position="162"/>
        <end position="173"/>
    </location>
</feature>
<accession>A0A166P471</accession>
<keyword evidence="3" id="KW-1185">Reference proteome</keyword>
<sequence>MEWDGGWGALRMLTRAGFGVEGVQRRAAYVYGGWRDVRSLAMLATEWVVRPPLTIGGATTLWEEMFERHSRERDELLRWEEIAERGRADVAEKGKGKKRSASVETVRRVPIAASDPGDPFVSNEEPSFTQEKGESPGKKRRLSDASSSYSSAHSESSGTESWAEDMEVEESGSDWESCGPPASEGPWDSESESGSASGFDSLGSSTDEEEEEDEGL</sequence>
<evidence type="ECO:0000313" key="2">
    <source>
        <dbReference type="EMBL" id="KZP25697.1"/>
    </source>
</evidence>
<feature type="compositionally biased region" description="Acidic residues" evidence="1">
    <location>
        <begin position="206"/>
        <end position="216"/>
    </location>
</feature>
<reference evidence="2 3" key="1">
    <citation type="journal article" date="2016" name="Mol. Biol. Evol.">
        <title>Comparative Genomics of Early-Diverging Mushroom-Forming Fungi Provides Insights into the Origins of Lignocellulose Decay Capabilities.</title>
        <authorList>
            <person name="Nagy L.G."/>
            <person name="Riley R."/>
            <person name="Tritt A."/>
            <person name="Adam C."/>
            <person name="Daum C."/>
            <person name="Floudas D."/>
            <person name="Sun H."/>
            <person name="Yadav J.S."/>
            <person name="Pangilinan J."/>
            <person name="Larsson K.H."/>
            <person name="Matsuura K."/>
            <person name="Barry K."/>
            <person name="Labutti K."/>
            <person name="Kuo R."/>
            <person name="Ohm R.A."/>
            <person name="Bhattacharya S.S."/>
            <person name="Shirouzu T."/>
            <person name="Yoshinaga Y."/>
            <person name="Martin F.M."/>
            <person name="Grigoriev I.V."/>
            <person name="Hibbett D.S."/>
        </authorList>
    </citation>
    <scope>NUCLEOTIDE SEQUENCE [LARGE SCALE GENOMIC DNA]</scope>
    <source>
        <strain evidence="2 3">CBS 109695</strain>
    </source>
</reference>
<dbReference type="EMBL" id="KV417519">
    <property type="protein sequence ID" value="KZP25697.1"/>
    <property type="molecule type" value="Genomic_DNA"/>
</dbReference>
<evidence type="ECO:0000313" key="3">
    <source>
        <dbReference type="Proteomes" id="UP000076532"/>
    </source>
</evidence>
<gene>
    <name evidence="2" type="ORF">FIBSPDRAFT_855615</name>
</gene>
<name>A0A166P471_9AGAM</name>